<sequence>MQGEAEAGFFRKQAKRCKAKPKQVSLENKGHRSPLGDVSLEKPNPFEKSGF</sequence>
<organism evidence="1 2">
    <name type="scientific">Helicobacter zhangjianzhongii</name>
    <dbReference type="NCBI Taxonomy" id="2974574"/>
    <lineage>
        <taxon>Bacteria</taxon>
        <taxon>Pseudomonadati</taxon>
        <taxon>Campylobacterota</taxon>
        <taxon>Epsilonproteobacteria</taxon>
        <taxon>Campylobacterales</taxon>
        <taxon>Helicobacteraceae</taxon>
        <taxon>Helicobacter</taxon>
    </lineage>
</organism>
<dbReference type="EMBL" id="JANURN010000001">
    <property type="protein sequence ID" value="MDL0081408.1"/>
    <property type="molecule type" value="Genomic_DNA"/>
</dbReference>
<proteinExistence type="predicted"/>
<comment type="caution">
    <text evidence="1">The sequence shown here is derived from an EMBL/GenBank/DDBJ whole genome shotgun (WGS) entry which is preliminary data.</text>
</comment>
<gene>
    <name evidence="1" type="ORF">NYG90_01715</name>
</gene>
<reference evidence="1 2" key="1">
    <citation type="journal article" date="2023" name="Microorganisms">
        <title>Isolation and Genomic Characteristics of Cat-Borne Campylobacter felis sp. nov. and Sheep-Borne Campylobacter ovis sp. nov.</title>
        <authorList>
            <person name="Wang H."/>
            <person name="Li Y."/>
            <person name="Gu Y."/>
            <person name="Zhou G."/>
            <person name="Chen X."/>
            <person name="Zhang X."/>
            <person name="Shao Z."/>
            <person name="Zhang J."/>
            <person name="Zhang M."/>
        </authorList>
    </citation>
    <scope>NUCLEOTIDE SEQUENCE [LARGE SCALE GENOMIC DNA]</scope>
    <source>
        <strain evidence="1 2">XJK30-2</strain>
    </source>
</reference>
<evidence type="ECO:0000313" key="2">
    <source>
        <dbReference type="Proteomes" id="UP001173802"/>
    </source>
</evidence>
<name>A0ACC6FQ94_9HELI</name>
<protein>
    <submittedName>
        <fullName evidence="1">Uncharacterized protein</fullName>
    </submittedName>
</protein>
<evidence type="ECO:0000313" key="1">
    <source>
        <dbReference type="EMBL" id="MDL0081408.1"/>
    </source>
</evidence>
<accession>A0ACC6FQ94</accession>
<keyword evidence="2" id="KW-1185">Reference proteome</keyword>
<dbReference type="Proteomes" id="UP001173802">
    <property type="component" value="Unassembled WGS sequence"/>
</dbReference>